<dbReference type="Proteomes" id="UP000308600">
    <property type="component" value="Unassembled WGS sequence"/>
</dbReference>
<dbReference type="EMBL" id="ML208908">
    <property type="protein sequence ID" value="TFK59724.1"/>
    <property type="molecule type" value="Genomic_DNA"/>
</dbReference>
<sequence>MDDGRDIVATGTGVVQVPARVPTHEIPGKEAPTLPPELLMQIVEDFRPVYLQRKGEPGARHLGAWQPEYFAALHSSVQLRLVNRAWNKVLIPLLYTKIVIHCTPRADLEKRFQSINHFPHLITTLVLCFTWDIASAGSKDVRQQLQHYITACLMECINLKELEFVEPDRLFRHIPKGQIQQIFRHLSSNSLSSLIFRFNYPQSPSHVLGNVLCGLGAKISTLRELEVIDFYSKMDYSCEPLCLPPELSSLEELTLHGLGSRTIRQMLARVTRARRLNHHRDMSTCSPSTLPHFLTSLQHLTIVTSSGQAGWNMSILPTLLAKDTSIGSGLLVLRLDYPLPYLKMTKEELAILPIAIVQACPSLQKFLFFVPFVSSWFQHIPPRLDELGVFLAATQTLSLPIAARHGVVYEADPVIEMVTHEDLRHNLRRVSINMEQFKLIRQACSRVGIQLIDEQILE</sequence>
<keyword evidence="2" id="KW-1185">Reference proteome</keyword>
<evidence type="ECO:0000313" key="2">
    <source>
        <dbReference type="Proteomes" id="UP000308600"/>
    </source>
</evidence>
<gene>
    <name evidence="1" type="ORF">BDN72DRAFT_851094</name>
</gene>
<evidence type="ECO:0000313" key="1">
    <source>
        <dbReference type="EMBL" id="TFK59724.1"/>
    </source>
</evidence>
<proteinExistence type="predicted"/>
<name>A0ACD3A250_9AGAR</name>
<accession>A0ACD3A250</accession>
<protein>
    <submittedName>
        <fullName evidence="1">Uncharacterized protein</fullName>
    </submittedName>
</protein>
<reference evidence="1 2" key="1">
    <citation type="journal article" date="2019" name="Nat. Ecol. Evol.">
        <title>Megaphylogeny resolves global patterns of mushroom evolution.</title>
        <authorList>
            <person name="Varga T."/>
            <person name="Krizsan K."/>
            <person name="Foldi C."/>
            <person name="Dima B."/>
            <person name="Sanchez-Garcia M."/>
            <person name="Sanchez-Ramirez S."/>
            <person name="Szollosi G.J."/>
            <person name="Szarkandi J.G."/>
            <person name="Papp V."/>
            <person name="Albert L."/>
            <person name="Andreopoulos W."/>
            <person name="Angelini C."/>
            <person name="Antonin V."/>
            <person name="Barry K.W."/>
            <person name="Bougher N.L."/>
            <person name="Buchanan P."/>
            <person name="Buyck B."/>
            <person name="Bense V."/>
            <person name="Catcheside P."/>
            <person name="Chovatia M."/>
            <person name="Cooper J."/>
            <person name="Damon W."/>
            <person name="Desjardin D."/>
            <person name="Finy P."/>
            <person name="Geml J."/>
            <person name="Haridas S."/>
            <person name="Hughes K."/>
            <person name="Justo A."/>
            <person name="Karasinski D."/>
            <person name="Kautmanova I."/>
            <person name="Kiss B."/>
            <person name="Kocsube S."/>
            <person name="Kotiranta H."/>
            <person name="LaButti K.M."/>
            <person name="Lechner B.E."/>
            <person name="Liimatainen K."/>
            <person name="Lipzen A."/>
            <person name="Lukacs Z."/>
            <person name="Mihaltcheva S."/>
            <person name="Morgado L.N."/>
            <person name="Niskanen T."/>
            <person name="Noordeloos M.E."/>
            <person name="Ohm R.A."/>
            <person name="Ortiz-Santana B."/>
            <person name="Ovrebo C."/>
            <person name="Racz N."/>
            <person name="Riley R."/>
            <person name="Savchenko A."/>
            <person name="Shiryaev A."/>
            <person name="Soop K."/>
            <person name="Spirin V."/>
            <person name="Szebenyi C."/>
            <person name="Tomsovsky M."/>
            <person name="Tulloss R.E."/>
            <person name="Uehling J."/>
            <person name="Grigoriev I.V."/>
            <person name="Vagvolgyi C."/>
            <person name="Papp T."/>
            <person name="Martin F.M."/>
            <person name="Miettinen O."/>
            <person name="Hibbett D.S."/>
            <person name="Nagy L.G."/>
        </authorList>
    </citation>
    <scope>NUCLEOTIDE SEQUENCE [LARGE SCALE GENOMIC DNA]</scope>
    <source>
        <strain evidence="1 2">NL-1719</strain>
    </source>
</reference>
<organism evidence="1 2">
    <name type="scientific">Pluteus cervinus</name>
    <dbReference type="NCBI Taxonomy" id="181527"/>
    <lineage>
        <taxon>Eukaryota</taxon>
        <taxon>Fungi</taxon>
        <taxon>Dikarya</taxon>
        <taxon>Basidiomycota</taxon>
        <taxon>Agaricomycotina</taxon>
        <taxon>Agaricomycetes</taxon>
        <taxon>Agaricomycetidae</taxon>
        <taxon>Agaricales</taxon>
        <taxon>Pluteineae</taxon>
        <taxon>Pluteaceae</taxon>
        <taxon>Pluteus</taxon>
    </lineage>
</organism>